<feature type="compositionally biased region" description="Polar residues" evidence="9">
    <location>
        <begin position="438"/>
        <end position="450"/>
    </location>
</feature>
<dbReference type="InterPro" id="IPR030456">
    <property type="entry name" value="TF_fork_head_CS_2"/>
</dbReference>
<keyword evidence="2" id="KW-0805">Transcription regulation</keyword>
<dbReference type="SUPFAM" id="SSF46785">
    <property type="entry name" value="Winged helix' DNA-binding domain"/>
    <property type="match status" value="1"/>
</dbReference>
<reference evidence="12" key="2">
    <citation type="submission" date="2023-11" db="UniProtKB">
        <authorList>
            <consortium name="WormBaseParasite"/>
        </authorList>
    </citation>
    <scope>IDENTIFICATION</scope>
</reference>
<evidence type="ECO:0000256" key="1">
    <source>
        <dbReference type="ARBA" id="ARBA00022794"/>
    </source>
</evidence>
<dbReference type="Pfam" id="PF00250">
    <property type="entry name" value="Forkhead"/>
    <property type="match status" value="1"/>
</dbReference>
<feature type="compositionally biased region" description="Low complexity" evidence="9">
    <location>
        <begin position="846"/>
        <end position="864"/>
    </location>
</feature>
<feature type="compositionally biased region" description="Polar residues" evidence="9">
    <location>
        <begin position="405"/>
        <end position="415"/>
    </location>
</feature>
<dbReference type="Proteomes" id="UP000050795">
    <property type="component" value="Unassembled WGS sequence"/>
</dbReference>
<organism evidence="11 12">
    <name type="scientific">Trichobilharzia regenti</name>
    <name type="common">Nasal bird schistosome</name>
    <dbReference type="NCBI Taxonomy" id="157069"/>
    <lineage>
        <taxon>Eukaryota</taxon>
        <taxon>Metazoa</taxon>
        <taxon>Spiralia</taxon>
        <taxon>Lophotrochozoa</taxon>
        <taxon>Platyhelminthes</taxon>
        <taxon>Trematoda</taxon>
        <taxon>Digenea</taxon>
        <taxon>Strigeidida</taxon>
        <taxon>Schistosomatoidea</taxon>
        <taxon>Schistosomatidae</taxon>
        <taxon>Trichobilharzia</taxon>
    </lineage>
</organism>
<dbReference type="PROSITE" id="PS00657">
    <property type="entry name" value="FORK_HEAD_1"/>
    <property type="match status" value="1"/>
</dbReference>
<keyword evidence="1" id="KW-0970">Cilium biogenesis/degradation</keyword>
<accession>A0AA85JWJ2</accession>
<dbReference type="PANTHER" id="PTHR46805:SF4">
    <property type="entry name" value="FORKHEAD BOX PROTEIN J1.2"/>
    <property type="match status" value="1"/>
</dbReference>
<feature type="DNA-binding region" description="Fork-head" evidence="8">
    <location>
        <begin position="110"/>
        <end position="205"/>
    </location>
</feature>
<dbReference type="InterPro" id="IPR047512">
    <property type="entry name" value="FH_FOXJ1"/>
</dbReference>
<dbReference type="PROSITE" id="PS00658">
    <property type="entry name" value="FORK_HEAD_2"/>
    <property type="match status" value="1"/>
</dbReference>
<evidence type="ECO:0000256" key="8">
    <source>
        <dbReference type="PROSITE-ProRule" id="PRU00089"/>
    </source>
</evidence>
<dbReference type="InterPro" id="IPR018122">
    <property type="entry name" value="TF_fork_head_CS_1"/>
</dbReference>
<reference evidence="11" key="1">
    <citation type="submission" date="2022-06" db="EMBL/GenBank/DDBJ databases">
        <authorList>
            <person name="Berger JAMES D."/>
            <person name="Berger JAMES D."/>
        </authorList>
    </citation>
    <scope>NUCLEOTIDE SEQUENCE [LARGE SCALE GENOMIC DNA]</scope>
</reference>
<dbReference type="InterPro" id="IPR047513">
    <property type="entry name" value="FOXJ1"/>
</dbReference>
<feature type="compositionally biased region" description="Low complexity" evidence="9">
    <location>
        <begin position="451"/>
        <end position="475"/>
    </location>
</feature>
<dbReference type="WBParaSite" id="TREG1_4120.1">
    <property type="protein sequence ID" value="TREG1_4120.1"/>
    <property type="gene ID" value="TREG1_4120"/>
</dbReference>
<keyword evidence="11" id="KW-1185">Reference proteome</keyword>
<dbReference type="FunFam" id="1.10.10.10:FF:000135">
    <property type="entry name" value="forkhead box protein G1"/>
    <property type="match status" value="1"/>
</dbReference>
<dbReference type="CDD" id="cd20023">
    <property type="entry name" value="FH_FOXJ1"/>
    <property type="match status" value="1"/>
</dbReference>
<evidence type="ECO:0000256" key="3">
    <source>
        <dbReference type="ARBA" id="ARBA00023125"/>
    </source>
</evidence>
<comment type="similarity">
    <text evidence="7">Belongs to the FOXJ1 family.</text>
</comment>
<evidence type="ECO:0000259" key="10">
    <source>
        <dbReference type="PROSITE" id="PS50039"/>
    </source>
</evidence>
<feature type="domain" description="Fork-head" evidence="10">
    <location>
        <begin position="110"/>
        <end position="205"/>
    </location>
</feature>
<feature type="region of interest" description="Disordered" evidence="9">
    <location>
        <begin position="405"/>
        <end position="578"/>
    </location>
</feature>
<evidence type="ECO:0000256" key="2">
    <source>
        <dbReference type="ARBA" id="ARBA00023015"/>
    </source>
</evidence>
<dbReference type="GO" id="GO:0030030">
    <property type="term" value="P:cell projection organization"/>
    <property type="evidence" value="ECO:0007669"/>
    <property type="project" value="UniProtKB-KW"/>
</dbReference>
<feature type="region of interest" description="Disordered" evidence="9">
    <location>
        <begin position="845"/>
        <end position="864"/>
    </location>
</feature>
<dbReference type="PANTHER" id="PTHR46805">
    <property type="entry name" value="FORKHEAD BOX PROTEIN J1"/>
    <property type="match status" value="1"/>
</dbReference>
<dbReference type="PROSITE" id="PS50039">
    <property type="entry name" value="FORK_HEAD_3"/>
    <property type="match status" value="1"/>
</dbReference>
<dbReference type="GO" id="GO:0005634">
    <property type="term" value="C:nucleus"/>
    <property type="evidence" value="ECO:0007669"/>
    <property type="project" value="UniProtKB-SubCell"/>
</dbReference>
<evidence type="ECO:0000256" key="4">
    <source>
        <dbReference type="ARBA" id="ARBA00023159"/>
    </source>
</evidence>
<comment type="subcellular location">
    <subcellularLocation>
        <location evidence="8">Nucleus</location>
    </subcellularLocation>
</comment>
<keyword evidence="6 8" id="KW-0539">Nucleus</keyword>
<evidence type="ECO:0000313" key="12">
    <source>
        <dbReference type="WBParaSite" id="TREG1_4120.1"/>
    </source>
</evidence>
<dbReference type="InterPro" id="IPR001766">
    <property type="entry name" value="Fork_head_dom"/>
</dbReference>
<evidence type="ECO:0000256" key="9">
    <source>
        <dbReference type="SAM" id="MobiDB-lite"/>
    </source>
</evidence>
<keyword evidence="5" id="KW-0804">Transcription</keyword>
<dbReference type="InterPro" id="IPR036390">
    <property type="entry name" value="WH_DNA-bd_sf"/>
</dbReference>
<dbReference type="SMART" id="SM00339">
    <property type="entry name" value="FH"/>
    <property type="match status" value="1"/>
</dbReference>
<keyword evidence="4" id="KW-0010">Activator</keyword>
<name>A0AA85JWJ2_TRIRE</name>
<evidence type="ECO:0000256" key="6">
    <source>
        <dbReference type="ARBA" id="ARBA00023242"/>
    </source>
</evidence>
<proteinExistence type="inferred from homology"/>
<dbReference type="GO" id="GO:0000981">
    <property type="term" value="F:DNA-binding transcription factor activity, RNA polymerase II-specific"/>
    <property type="evidence" value="ECO:0007669"/>
    <property type="project" value="TreeGrafter"/>
</dbReference>
<keyword evidence="3 8" id="KW-0238">DNA-binding</keyword>
<dbReference type="Gene3D" id="1.10.10.10">
    <property type="entry name" value="Winged helix-like DNA-binding domain superfamily/Winged helix DNA-binding domain"/>
    <property type="match status" value="1"/>
</dbReference>
<sequence>MSLNICAQSFDLYGNNLKLLAERLRKNWMQKLSNSEQTDDSLTSLTWLYDANPISMNFESTANYEAQDISINSPLHENFSKYSLSCDPPYAGSLLDPQVRMDYRTKWTGKPPFSYATLICLAMRELGKPKVTLSDIYGWIMNNFAYYRHTDSSWQNSVRHNLSLNKCFEKVPRDKGERGKGGFWRVNPRHIDWLEANLAKCRRAAPPPGPPPPIPRSMLLQQRKIQQQSQYQQAFLPRNLILSPPSVPMNNSGTNHASFTANICVPELSPDSMKNHQISALSPSSNSSLSSSPLSFASVGSPANFQSTKISVTSSHTTYQNSVHTILMNHSVVSEMNSSSTLPPLSISGNVSQSCVTQTVAGHRRKSPLFKNSQMGMAHNVLFESDDGLSDEDTSVTWGETTHFMNKSPNIPSKSNHCDLNHNMSSQHSDWNKRSRYMNPNVNSINFKNAQSQSLSRNDNSNNNNNSNNNADQQSPCKIRSKSSLDKSNITNRGTVIERLKRSKSKQNVKSSGSNEPKVLPTRVLPPRQRYSRWALPRPNPITSNNGSQNPIDESETCTSIKLETSASRKSKKQDNDKRIAWNSNDTLGKCGELSPLLNCIENDNGNHSDDNNINMNCDKDSGYLWSSLNKADSNMTDVLTNHTYIQMKRTNSPDNHPSSCGSCKDYSLPNYNTYYLGDDNIHMINTNSNIKRETASLSACSSSSSASTFSYHSDVPNGRHSSNSMDPFHSSSGVVTHVCKPSPFNDDSGVMLESEFIPCDSLQQQQQGQSLSATLTCDNDLTNKSSEEDKTVLPNWASLFLSDDDTSDLDCLFNDNNNNNNINNKRNNESFNLFTNASYESGIHSTSTLHSSPTSLSPPLSQPSSCSLTTSSFLFKTDKSDAETFVNDSKLPTDSSNIHSSNNNSNNPILEELGLDTANLDFDSLDELVDGNGAIPLDIDFSLTTSFNNDTFLDSNDSLSHDWNTSMNSNHTNISSSSTSNGSNKNNNNEIACNTLLYDKIKHENQPQWPENLEVENDVLPLQQNASNDSQWLNASFPFNSSSGLTMFLSETTPVHIFEGNF</sequence>
<protein>
    <recommendedName>
        <fullName evidence="10">Fork-head domain-containing protein</fullName>
    </recommendedName>
</protein>
<evidence type="ECO:0000256" key="5">
    <source>
        <dbReference type="ARBA" id="ARBA00023163"/>
    </source>
</evidence>
<dbReference type="PRINTS" id="PR00053">
    <property type="entry name" value="FORKHEAD"/>
</dbReference>
<evidence type="ECO:0000313" key="11">
    <source>
        <dbReference type="Proteomes" id="UP000050795"/>
    </source>
</evidence>
<evidence type="ECO:0000256" key="7">
    <source>
        <dbReference type="ARBA" id="ARBA00034770"/>
    </source>
</evidence>
<dbReference type="AlphaFoldDB" id="A0AA85JWJ2"/>
<dbReference type="GO" id="GO:0000978">
    <property type="term" value="F:RNA polymerase II cis-regulatory region sequence-specific DNA binding"/>
    <property type="evidence" value="ECO:0007669"/>
    <property type="project" value="TreeGrafter"/>
</dbReference>
<dbReference type="InterPro" id="IPR036388">
    <property type="entry name" value="WH-like_DNA-bd_sf"/>
</dbReference>
<feature type="compositionally biased region" description="Polar residues" evidence="9">
    <location>
        <begin position="541"/>
        <end position="568"/>
    </location>
</feature>